<dbReference type="EMBL" id="JARTFS010000001">
    <property type="protein sequence ID" value="MED4400075.1"/>
    <property type="molecule type" value="Genomic_DNA"/>
</dbReference>
<evidence type="ECO:0000259" key="1">
    <source>
        <dbReference type="Pfam" id="PF00144"/>
    </source>
</evidence>
<reference evidence="2 3" key="1">
    <citation type="submission" date="2023-03" db="EMBL/GenBank/DDBJ databases">
        <title>Bacillus Genome Sequencing.</title>
        <authorList>
            <person name="Dunlap C."/>
        </authorList>
    </citation>
    <scope>NUCLEOTIDE SEQUENCE [LARGE SCALE GENOMIC DNA]</scope>
    <source>
        <strain evidence="2 3">NRS-1717</strain>
    </source>
</reference>
<dbReference type="RefSeq" id="WP_328014695.1">
    <property type="nucleotide sequence ID" value="NZ_JARTFS010000001.1"/>
</dbReference>
<comment type="caution">
    <text evidence="2">The sequence shown here is derived from an EMBL/GenBank/DDBJ whole genome shotgun (WGS) entry which is preliminary data.</text>
</comment>
<organism evidence="2 3">
    <name type="scientific">Metabacillus fastidiosus</name>
    <dbReference type="NCBI Taxonomy" id="1458"/>
    <lineage>
        <taxon>Bacteria</taxon>
        <taxon>Bacillati</taxon>
        <taxon>Bacillota</taxon>
        <taxon>Bacilli</taxon>
        <taxon>Bacillales</taxon>
        <taxon>Bacillaceae</taxon>
        <taxon>Metabacillus</taxon>
    </lineage>
</organism>
<dbReference type="PANTHER" id="PTHR43283:SF3">
    <property type="entry name" value="BETA-LACTAMASE FAMILY PROTEIN (AFU_ORTHOLOGUE AFUA_5G07500)"/>
    <property type="match status" value="1"/>
</dbReference>
<feature type="domain" description="Beta-lactamase-related" evidence="1">
    <location>
        <begin position="16"/>
        <end position="370"/>
    </location>
</feature>
<sequence length="387" mass="42606">MLTTDNEIASLSKRVNDVINKAIEHNKIVGTVTLINKDGKLIYRNAAGYADREEKIKMHEDSIFRMASVTKPIVSAAALILISKGIIEIDDPVTKWIPEFQPSLINGVKPKITIKHLLTHTAGLTYGFLEPEGGGAYKKAGVSDGMDLSRISLEENLKRLSTTPLLYEPGTNWGYSIALDVLGAVISRAYGKPLPDLIKYQITDPLKMINTSFEVKDQQRLVTQYVSDSPIPRRMGDKEIVPVFEGTAGIIFEPDRVFDNTAFPSGGSGMNGTADDFMSFLEELRVGTRLLSSDLKKEMTKIQTGDLSLANWPGRGFGLGFTILKDPREAKTKESIGTWRLGGAYGHSWFVDPKEKLTVVSFTNTAFEGMSGQFTVDLCDAVYGELK</sequence>
<keyword evidence="3" id="KW-1185">Reference proteome</keyword>
<dbReference type="GO" id="GO:0016787">
    <property type="term" value="F:hydrolase activity"/>
    <property type="evidence" value="ECO:0007669"/>
    <property type="project" value="UniProtKB-KW"/>
</dbReference>
<protein>
    <submittedName>
        <fullName evidence="2">Serine hydrolase</fullName>
        <ecNumber evidence="2">3.1.1.103</ecNumber>
    </submittedName>
</protein>
<dbReference type="InterPro" id="IPR012338">
    <property type="entry name" value="Beta-lactam/transpept-like"/>
</dbReference>
<evidence type="ECO:0000313" key="2">
    <source>
        <dbReference type="EMBL" id="MED4400075.1"/>
    </source>
</evidence>
<proteinExistence type="predicted"/>
<accession>A0ABU6NT54</accession>
<name>A0ABU6NT54_9BACI</name>
<dbReference type="SUPFAM" id="SSF56601">
    <property type="entry name" value="beta-lactamase/transpeptidase-like"/>
    <property type="match status" value="1"/>
</dbReference>
<dbReference type="EC" id="3.1.1.103" evidence="2"/>
<dbReference type="PANTHER" id="PTHR43283">
    <property type="entry name" value="BETA-LACTAMASE-RELATED"/>
    <property type="match status" value="1"/>
</dbReference>
<dbReference type="Proteomes" id="UP001342826">
    <property type="component" value="Unassembled WGS sequence"/>
</dbReference>
<dbReference type="Pfam" id="PF00144">
    <property type="entry name" value="Beta-lactamase"/>
    <property type="match status" value="1"/>
</dbReference>
<evidence type="ECO:0000313" key="3">
    <source>
        <dbReference type="Proteomes" id="UP001342826"/>
    </source>
</evidence>
<dbReference type="Gene3D" id="3.40.710.10">
    <property type="entry name" value="DD-peptidase/beta-lactamase superfamily"/>
    <property type="match status" value="1"/>
</dbReference>
<dbReference type="InterPro" id="IPR050789">
    <property type="entry name" value="Diverse_Enzym_Activities"/>
</dbReference>
<keyword evidence="2" id="KW-0378">Hydrolase</keyword>
<dbReference type="InterPro" id="IPR001466">
    <property type="entry name" value="Beta-lactam-related"/>
</dbReference>
<gene>
    <name evidence="2" type="ORF">P9271_01720</name>
</gene>